<proteinExistence type="predicted"/>
<name>A0A5B0QI57_PUCGR</name>
<organism evidence="3 4">
    <name type="scientific">Puccinia graminis f. sp. tritici</name>
    <dbReference type="NCBI Taxonomy" id="56615"/>
    <lineage>
        <taxon>Eukaryota</taxon>
        <taxon>Fungi</taxon>
        <taxon>Dikarya</taxon>
        <taxon>Basidiomycota</taxon>
        <taxon>Pucciniomycotina</taxon>
        <taxon>Pucciniomycetes</taxon>
        <taxon>Pucciniales</taxon>
        <taxon>Pucciniaceae</taxon>
        <taxon>Puccinia</taxon>
    </lineage>
</organism>
<sequence length="55" mass="6185">MHKQSNFIDMRSLSGGQWLKVRFASSSAQPAEANQAIQPSTKKNNTQPQRTPQTR</sequence>
<evidence type="ECO:0000313" key="2">
    <source>
        <dbReference type="EMBL" id="KAA1085989.1"/>
    </source>
</evidence>
<reference evidence="3 4" key="1">
    <citation type="submission" date="2019-05" db="EMBL/GenBank/DDBJ databases">
        <title>Emergence of the Ug99 lineage of the wheat stem rust pathogen through somatic hybridization.</title>
        <authorList>
            <person name="Li F."/>
            <person name="Upadhyaya N.M."/>
            <person name="Sperschneider J."/>
            <person name="Matny O."/>
            <person name="Nguyen-Phuc H."/>
            <person name="Mago R."/>
            <person name="Raley C."/>
            <person name="Miller M.E."/>
            <person name="Silverstein K.A.T."/>
            <person name="Henningsen E."/>
            <person name="Hirsch C.D."/>
            <person name="Visser B."/>
            <person name="Pretorius Z.A."/>
            <person name="Steffenson B.J."/>
            <person name="Schwessinger B."/>
            <person name="Dodds P.N."/>
            <person name="Figueroa M."/>
        </authorList>
    </citation>
    <scope>NUCLEOTIDE SEQUENCE [LARGE SCALE GENOMIC DNA]</scope>
    <source>
        <strain evidence="3">21-0</strain>
    </source>
</reference>
<keyword evidence="4" id="KW-1185">Reference proteome</keyword>
<evidence type="ECO:0000313" key="3">
    <source>
        <dbReference type="EMBL" id="KAA1112927.1"/>
    </source>
</evidence>
<evidence type="ECO:0000256" key="1">
    <source>
        <dbReference type="SAM" id="MobiDB-lite"/>
    </source>
</evidence>
<protein>
    <submittedName>
        <fullName evidence="3">Uncharacterized protein</fullName>
    </submittedName>
</protein>
<dbReference type="Proteomes" id="UP000324748">
    <property type="component" value="Unassembled WGS sequence"/>
</dbReference>
<comment type="caution">
    <text evidence="3">The sequence shown here is derived from an EMBL/GenBank/DDBJ whole genome shotgun (WGS) entry which is preliminary data.</text>
</comment>
<accession>A0A5B0QI57</accession>
<feature type="region of interest" description="Disordered" evidence="1">
    <location>
        <begin position="25"/>
        <end position="55"/>
    </location>
</feature>
<gene>
    <name evidence="3" type="ORF">PGT21_015821</name>
    <name evidence="2" type="ORF">PGT21_026642</name>
</gene>
<dbReference type="AlphaFoldDB" id="A0A5B0QI57"/>
<evidence type="ECO:0000313" key="4">
    <source>
        <dbReference type="Proteomes" id="UP000324748"/>
    </source>
</evidence>
<feature type="compositionally biased region" description="Polar residues" evidence="1">
    <location>
        <begin position="35"/>
        <end position="55"/>
    </location>
</feature>
<dbReference type="EMBL" id="VSWC01000106">
    <property type="protein sequence ID" value="KAA1085989.1"/>
    <property type="molecule type" value="Genomic_DNA"/>
</dbReference>
<dbReference type="EMBL" id="VSWC01000015">
    <property type="protein sequence ID" value="KAA1112927.1"/>
    <property type="molecule type" value="Genomic_DNA"/>
</dbReference>